<keyword evidence="1" id="KW-0238">DNA-binding</keyword>
<evidence type="ECO:0000259" key="2">
    <source>
        <dbReference type="Pfam" id="PF13495"/>
    </source>
</evidence>
<reference evidence="3 4" key="1">
    <citation type="journal article" date="2014" name="Genome Announc.">
        <title>Draft Genome Sequences of Marinobacter similis A3d10T and Marinobacter salarius R9SW1T.</title>
        <authorList>
            <person name="Ivanova E.P."/>
            <person name="Ng H.J."/>
            <person name="Webb H.K."/>
            <person name="Feng G."/>
            <person name="Oshima K."/>
            <person name="Hattori M."/>
            <person name="Ohkuma M."/>
            <person name="Sergeev A.F."/>
            <person name="Mikhailov V.V."/>
            <person name="Crawford R.J."/>
            <person name="Sawabe T."/>
        </authorList>
    </citation>
    <scope>NUCLEOTIDE SEQUENCE [LARGE SCALE GENOMIC DNA]</scope>
    <source>
        <strain evidence="3 4">A3d10</strain>
    </source>
</reference>
<dbReference type="Gene3D" id="1.10.150.130">
    <property type="match status" value="1"/>
</dbReference>
<name>W5YJY4_9GAMM</name>
<evidence type="ECO:0000256" key="1">
    <source>
        <dbReference type="ARBA" id="ARBA00023125"/>
    </source>
</evidence>
<dbReference type="InterPro" id="IPR010998">
    <property type="entry name" value="Integrase_recombinase_N"/>
</dbReference>
<accession>W5YJY4</accession>
<dbReference type="GO" id="GO:0003677">
    <property type="term" value="F:DNA binding"/>
    <property type="evidence" value="ECO:0007669"/>
    <property type="project" value="UniProtKB-KW"/>
</dbReference>
<dbReference type="RefSeq" id="WP_041342254.1">
    <property type="nucleotide sequence ID" value="NZ_CP007151.1"/>
</dbReference>
<dbReference type="Pfam" id="PF13495">
    <property type="entry name" value="Phage_int_SAM_4"/>
    <property type="match status" value="1"/>
</dbReference>
<dbReference type="GO" id="GO:0015074">
    <property type="term" value="P:DNA integration"/>
    <property type="evidence" value="ECO:0007669"/>
    <property type="project" value="InterPro"/>
</dbReference>
<dbReference type="OrthoDB" id="9801717at2"/>
<dbReference type="HOGENOM" id="CLU_160081_1_0_6"/>
<dbReference type="InterPro" id="IPR004107">
    <property type="entry name" value="Integrase_SAM-like_N"/>
</dbReference>
<dbReference type="KEGG" id="msx:AU14_15970"/>
<feature type="domain" description="Integrase SAM-like N-terminal" evidence="2">
    <location>
        <begin position="19"/>
        <end position="99"/>
    </location>
</feature>
<evidence type="ECO:0000313" key="4">
    <source>
        <dbReference type="Proteomes" id="UP000061489"/>
    </source>
</evidence>
<organism evidence="3 4">
    <name type="scientific">Marinobacter similis</name>
    <dbReference type="NCBI Taxonomy" id="1420916"/>
    <lineage>
        <taxon>Bacteria</taxon>
        <taxon>Pseudomonadati</taxon>
        <taxon>Pseudomonadota</taxon>
        <taxon>Gammaproteobacteria</taxon>
        <taxon>Pseudomonadales</taxon>
        <taxon>Marinobacteraceae</taxon>
        <taxon>Marinobacter</taxon>
    </lineage>
</organism>
<evidence type="ECO:0000313" key="3">
    <source>
        <dbReference type="EMBL" id="AHI29532.1"/>
    </source>
</evidence>
<protein>
    <submittedName>
        <fullName evidence="3">Integrase</fullName>
    </submittedName>
</protein>
<sequence length="108" mass="12327">MDAVTHGCHRALEQSQPGLIGRVKSAIREQDLHQRAEQTYLHWITRFVLFHDLKDPESLAGEDRQQFLTYLSDRIQVSRARLNQASQALTFFYQDVLGKTEIGDTAAA</sequence>
<dbReference type="AlphaFoldDB" id="W5YJY4"/>
<dbReference type="STRING" id="1420916.AU14_15970"/>
<proteinExistence type="predicted"/>
<gene>
    <name evidence="3" type="ORF">AU14_15970</name>
</gene>
<dbReference type="Proteomes" id="UP000061489">
    <property type="component" value="Chromosome"/>
</dbReference>
<dbReference type="EMBL" id="CP007151">
    <property type="protein sequence ID" value="AHI29532.1"/>
    <property type="molecule type" value="Genomic_DNA"/>
</dbReference>
<keyword evidence="4" id="KW-1185">Reference proteome</keyword>